<organism evidence="1 2">
    <name type="scientific">Streptomyces hygroscopicus</name>
    <dbReference type="NCBI Taxonomy" id="1912"/>
    <lineage>
        <taxon>Bacteria</taxon>
        <taxon>Bacillati</taxon>
        <taxon>Actinomycetota</taxon>
        <taxon>Actinomycetes</taxon>
        <taxon>Kitasatosporales</taxon>
        <taxon>Streptomycetaceae</taxon>
        <taxon>Streptomyces</taxon>
        <taxon>Streptomyces violaceusniger group</taxon>
    </lineage>
</organism>
<reference evidence="1" key="1">
    <citation type="submission" date="2024-05" db="EMBL/GenBank/DDBJ databases">
        <title>Whole genome shotgun sequence of Streptomyces hygroscopicus NBRC 113678.</title>
        <authorList>
            <person name="Komaki H."/>
            <person name="Tamura T."/>
        </authorList>
    </citation>
    <scope>NUCLEOTIDE SEQUENCE</scope>
    <source>
        <strain evidence="1">N11-34</strain>
    </source>
</reference>
<dbReference type="EMBL" id="BNEK01000005">
    <property type="protein sequence ID" value="GHJ33416.1"/>
    <property type="molecule type" value="Genomic_DNA"/>
</dbReference>
<protein>
    <submittedName>
        <fullName evidence="1">Uncharacterized protein</fullName>
    </submittedName>
</protein>
<sequence length="90" mass="9591">MVPGDASRRLFERARAVAAEQGRELAETALGGTDDGNVVSALGPPVLYGLGALGSGAHRPRPPRVHRARHEYTVLATSTRCPPRSRPVPR</sequence>
<evidence type="ECO:0000313" key="2">
    <source>
        <dbReference type="Proteomes" id="UP001054854"/>
    </source>
</evidence>
<dbReference type="Proteomes" id="UP001054854">
    <property type="component" value="Unassembled WGS sequence"/>
</dbReference>
<evidence type="ECO:0000313" key="1">
    <source>
        <dbReference type="EMBL" id="GHJ33416.1"/>
    </source>
</evidence>
<accession>A0ABQ3UCT5</accession>
<gene>
    <name evidence="1" type="ORF">TPA0910_78490</name>
</gene>
<comment type="caution">
    <text evidence="1">The sequence shown here is derived from an EMBL/GenBank/DDBJ whole genome shotgun (WGS) entry which is preliminary data.</text>
</comment>
<dbReference type="Gene3D" id="3.40.630.10">
    <property type="entry name" value="Zn peptidases"/>
    <property type="match status" value="1"/>
</dbReference>
<name>A0ABQ3UCT5_STRHY</name>
<dbReference type="RefSeq" id="WP_236259439.1">
    <property type="nucleotide sequence ID" value="NZ_BNEK01000005.1"/>
</dbReference>
<proteinExistence type="predicted"/>
<keyword evidence="2" id="KW-1185">Reference proteome</keyword>